<dbReference type="SUPFAM" id="SSF161084">
    <property type="entry name" value="MAPEG domain-like"/>
    <property type="match status" value="1"/>
</dbReference>
<dbReference type="PANTHER" id="PTHR35371">
    <property type="entry name" value="INNER MEMBRANE PROTEIN"/>
    <property type="match status" value="1"/>
</dbReference>
<sequence>MSSTTPLPLQPYNYSYPSIPLAFGLAIAPHAYGLIRLMLATRGQLSNSMPRTNLEAQKTKLPAALYNQLIRARGAHLNSLEVFPLFAAAMVAGNVAGLEVGEMNRAAWTFLGARSGLWAWSISIPIMALVKAGRKASEGAQ</sequence>
<keyword evidence="2 5" id="KW-0812">Transmembrane</keyword>
<dbReference type="PANTHER" id="PTHR35371:SF1">
    <property type="entry name" value="BLR7753 PROTEIN"/>
    <property type="match status" value="1"/>
</dbReference>
<protein>
    <submittedName>
        <fullName evidence="6">Uncharacterized protein</fullName>
    </submittedName>
</protein>
<comment type="subcellular location">
    <subcellularLocation>
        <location evidence="1">Membrane</location>
    </subcellularLocation>
</comment>
<dbReference type="Pfam" id="PF01124">
    <property type="entry name" value="MAPEG"/>
    <property type="match status" value="1"/>
</dbReference>
<evidence type="ECO:0000256" key="5">
    <source>
        <dbReference type="SAM" id="Phobius"/>
    </source>
</evidence>
<evidence type="ECO:0000313" key="7">
    <source>
        <dbReference type="Proteomes" id="UP001305779"/>
    </source>
</evidence>
<dbReference type="Proteomes" id="UP001305779">
    <property type="component" value="Unassembled WGS sequence"/>
</dbReference>
<gene>
    <name evidence="6" type="ORF">PRZ48_000218</name>
</gene>
<organism evidence="6 7">
    <name type="scientific">Zasmidium cellare</name>
    <name type="common">Wine cellar mold</name>
    <name type="synonym">Racodium cellare</name>
    <dbReference type="NCBI Taxonomy" id="395010"/>
    <lineage>
        <taxon>Eukaryota</taxon>
        <taxon>Fungi</taxon>
        <taxon>Dikarya</taxon>
        <taxon>Ascomycota</taxon>
        <taxon>Pezizomycotina</taxon>
        <taxon>Dothideomycetes</taxon>
        <taxon>Dothideomycetidae</taxon>
        <taxon>Mycosphaerellales</taxon>
        <taxon>Mycosphaerellaceae</taxon>
        <taxon>Zasmidium</taxon>
    </lineage>
</organism>
<reference evidence="6 7" key="1">
    <citation type="journal article" date="2023" name="G3 (Bethesda)">
        <title>A chromosome-level genome assembly of Zasmidium syzygii isolated from banana leaves.</title>
        <authorList>
            <person name="van Westerhoven A.C."/>
            <person name="Mehrabi R."/>
            <person name="Talebi R."/>
            <person name="Steentjes M.B.F."/>
            <person name="Corcolon B."/>
            <person name="Chong P.A."/>
            <person name="Kema G.H.J."/>
            <person name="Seidl M.F."/>
        </authorList>
    </citation>
    <scope>NUCLEOTIDE SEQUENCE [LARGE SCALE GENOMIC DNA]</scope>
    <source>
        <strain evidence="6 7">P124</strain>
    </source>
</reference>
<dbReference type="InterPro" id="IPR023352">
    <property type="entry name" value="MAPEG-like_dom_sf"/>
</dbReference>
<feature type="transmembrane region" description="Helical" evidence="5">
    <location>
        <begin position="106"/>
        <end position="130"/>
    </location>
</feature>
<evidence type="ECO:0000313" key="6">
    <source>
        <dbReference type="EMBL" id="KAK4506486.1"/>
    </source>
</evidence>
<accession>A0ABR0EZB8</accession>
<evidence type="ECO:0000256" key="2">
    <source>
        <dbReference type="ARBA" id="ARBA00022692"/>
    </source>
</evidence>
<comment type="caution">
    <text evidence="6">The sequence shown here is derived from an EMBL/GenBank/DDBJ whole genome shotgun (WGS) entry which is preliminary data.</text>
</comment>
<dbReference type="Gene3D" id="1.20.120.550">
    <property type="entry name" value="Membrane associated eicosanoid/glutathione metabolism-like domain"/>
    <property type="match status" value="1"/>
</dbReference>
<evidence type="ECO:0000256" key="1">
    <source>
        <dbReference type="ARBA" id="ARBA00004370"/>
    </source>
</evidence>
<dbReference type="EMBL" id="JAXOVC010000001">
    <property type="protein sequence ID" value="KAK4506486.1"/>
    <property type="molecule type" value="Genomic_DNA"/>
</dbReference>
<name>A0ABR0EZB8_ZASCE</name>
<feature type="transmembrane region" description="Helical" evidence="5">
    <location>
        <begin position="80"/>
        <end position="100"/>
    </location>
</feature>
<proteinExistence type="predicted"/>
<dbReference type="InterPro" id="IPR001129">
    <property type="entry name" value="Membr-assoc_MAPEG"/>
</dbReference>
<keyword evidence="4 5" id="KW-0472">Membrane</keyword>
<evidence type="ECO:0000256" key="3">
    <source>
        <dbReference type="ARBA" id="ARBA00022989"/>
    </source>
</evidence>
<evidence type="ECO:0000256" key="4">
    <source>
        <dbReference type="ARBA" id="ARBA00023136"/>
    </source>
</evidence>
<feature type="transmembrane region" description="Helical" evidence="5">
    <location>
        <begin position="20"/>
        <end position="39"/>
    </location>
</feature>
<keyword evidence="3 5" id="KW-1133">Transmembrane helix</keyword>
<keyword evidence="7" id="KW-1185">Reference proteome</keyword>